<keyword evidence="3" id="KW-1185">Reference proteome</keyword>
<feature type="transmembrane region" description="Helical" evidence="1">
    <location>
        <begin position="94"/>
        <end position="118"/>
    </location>
</feature>
<keyword evidence="1" id="KW-0812">Transmembrane</keyword>
<dbReference type="STRING" id="39692.BST38_05320"/>
<organism evidence="2 3">
    <name type="scientific">Mycolicibacterium parafortuitum</name>
    <name type="common">Mycobacterium parafortuitum</name>
    <dbReference type="NCBI Taxonomy" id="39692"/>
    <lineage>
        <taxon>Bacteria</taxon>
        <taxon>Bacillati</taxon>
        <taxon>Actinomycetota</taxon>
        <taxon>Actinomycetes</taxon>
        <taxon>Mycobacteriales</taxon>
        <taxon>Mycobacteriaceae</taxon>
        <taxon>Mycolicibacterium</taxon>
    </lineage>
</organism>
<dbReference type="EMBL" id="UEGS01000001">
    <property type="protein sequence ID" value="SRX79839.1"/>
    <property type="molecule type" value="Genomic_DNA"/>
</dbReference>
<dbReference type="AlphaFoldDB" id="A0A375YFJ7"/>
<dbReference type="Proteomes" id="UP000252008">
    <property type="component" value="Unassembled WGS sequence"/>
</dbReference>
<evidence type="ECO:0000256" key="1">
    <source>
        <dbReference type="SAM" id="Phobius"/>
    </source>
</evidence>
<feature type="transmembrane region" description="Helical" evidence="1">
    <location>
        <begin position="20"/>
        <end position="37"/>
    </location>
</feature>
<dbReference type="RefSeq" id="WP_083142218.1">
    <property type="nucleotide sequence ID" value="NZ_MVID01000003.1"/>
</dbReference>
<proteinExistence type="predicted"/>
<protein>
    <submittedName>
        <fullName evidence="2">Uncharacterized protein</fullName>
    </submittedName>
</protein>
<keyword evidence="1" id="KW-0472">Membrane</keyword>
<reference evidence="2 3" key="1">
    <citation type="submission" date="2018-05" db="EMBL/GenBank/DDBJ databases">
        <authorList>
            <consortium name="IHU Genomes"/>
        </authorList>
    </citation>
    <scope>NUCLEOTIDE SEQUENCE [LARGE SCALE GENOMIC DNA]</scope>
    <source>
        <strain evidence="2 3">P7335</strain>
    </source>
</reference>
<feature type="transmembrane region" description="Helical" evidence="1">
    <location>
        <begin position="49"/>
        <end position="74"/>
    </location>
</feature>
<evidence type="ECO:0000313" key="3">
    <source>
        <dbReference type="Proteomes" id="UP000252008"/>
    </source>
</evidence>
<gene>
    <name evidence="2" type="ORF">MPP7335_01577</name>
</gene>
<accession>A0A375YFJ7</accession>
<evidence type="ECO:0000313" key="2">
    <source>
        <dbReference type="EMBL" id="SRX79839.1"/>
    </source>
</evidence>
<name>A0A375YFJ7_MYCPF</name>
<keyword evidence="1" id="KW-1133">Transmembrane helix</keyword>
<sequence>MRQLDNAPPPPHWRPNLTAWTWVGVAVFVVGTVYCVVQAATSVAHGSALGALIAGGLAVTCAGAMAALAVTFTVSAVRYRESGGSATTLRVHPAIAVLYGIALAGAVPASSLYLIFSARESVRMLFGGGMVVRFLMAALLGLSLLGLIGLVRSREPGRLRLTATGVQHATFLGTRSARWDQITDIADTAGNRAVNPIVLAVRDAKPIVVSNADRYGDGGPAVYWMVRHYWRHPQDRGELADGRAMQRLAAVQFTTD</sequence>
<feature type="transmembrane region" description="Helical" evidence="1">
    <location>
        <begin position="130"/>
        <end position="151"/>
    </location>
</feature>